<sequence length="392" mass="42261">MNNRVRTAMAAAALLATALPAQAQTPCGGDFAAWKKGVIEEARAAGVGDAGLRALGSAQVNPAVIKRDRAQGVFTLDFVTFAGKLISQNRMDVGRAKLKQYASTFERARTEYGVAPEVIAAFWGLETDFGGYQGDFNTLNSIATLAHDCRRPELFRPQLIALAKLIDLGVVPRDITGAWAGEIGQVQVLPEDYLTKGRDGDGDGQIRLKTSAPDAIMTAANFLKSLGWRANEPWLVEVSVPAEMEWYDAGLHAALPVAEWQARGVKGRNGPLPASAETHLLLPMGRKGPAFIAYPNFRVFLEWNQSLTYVTTAAYFATRLGGAPRFDTGNPEPGLNQAQMKSLQKKLAAKGYDVGKIDGILGSGTRDAVRKEQRRLGLPADAWPTAKLLDAL</sequence>
<dbReference type="Gene3D" id="1.10.8.350">
    <property type="entry name" value="Bacterial muramidase"/>
    <property type="match status" value="1"/>
</dbReference>
<dbReference type="Pfam" id="PF13406">
    <property type="entry name" value="SLT_2"/>
    <property type="match status" value="1"/>
</dbReference>
<dbReference type="InterPro" id="IPR023346">
    <property type="entry name" value="Lysozyme-like_dom_sf"/>
</dbReference>
<dbReference type="KEGG" id="orm:HTY61_07875"/>
<feature type="domain" description="Peptidoglycan binding-like" evidence="2">
    <location>
        <begin position="337"/>
        <end position="392"/>
    </location>
</feature>
<dbReference type="PANTHER" id="PTHR30163:SF8">
    <property type="entry name" value="LYTIC MUREIN TRANSGLYCOSYLASE"/>
    <property type="match status" value="1"/>
</dbReference>
<reference evidence="4 5" key="1">
    <citation type="submission" date="2020-06" db="EMBL/GenBank/DDBJ databases">
        <title>Oricola thermophila sp. nov. isolated from a tidal sediments.</title>
        <authorList>
            <person name="Kwon K.K."/>
            <person name="Yang S.-H."/>
            <person name="Park M.-J."/>
        </authorList>
    </citation>
    <scope>NUCLEOTIDE SEQUENCE [LARGE SCALE GENOMIC DNA]</scope>
    <source>
        <strain evidence="4 5">MEBiC13590</strain>
    </source>
</reference>
<dbReference type="SUPFAM" id="SSF47090">
    <property type="entry name" value="PGBD-like"/>
    <property type="match status" value="1"/>
</dbReference>
<feature type="signal peptide" evidence="1">
    <location>
        <begin position="1"/>
        <end position="23"/>
    </location>
</feature>
<dbReference type="GO" id="GO:0009253">
    <property type="term" value="P:peptidoglycan catabolic process"/>
    <property type="evidence" value="ECO:0007669"/>
    <property type="project" value="TreeGrafter"/>
</dbReference>
<evidence type="ECO:0000256" key="1">
    <source>
        <dbReference type="SAM" id="SignalP"/>
    </source>
</evidence>
<dbReference type="Proteomes" id="UP000509367">
    <property type="component" value="Chromosome"/>
</dbReference>
<keyword evidence="1" id="KW-0732">Signal</keyword>
<dbReference type="NCBIfam" id="TIGR02283">
    <property type="entry name" value="MltB_2"/>
    <property type="match status" value="1"/>
</dbReference>
<dbReference type="AlphaFoldDB" id="A0A6N1VFJ9"/>
<protein>
    <submittedName>
        <fullName evidence="4">Lytic murein transglycosylase</fullName>
    </submittedName>
</protein>
<dbReference type="Gene3D" id="1.10.101.10">
    <property type="entry name" value="PGBD-like superfamily/PGBD"/>
    <property type="match status" value="1"/>
</dbReference>
<dbReference type="InterPro" id="IPR002477">
    <property type="entry name" value="Peptidoglycan-bd-like"/>
</dbReference>
<dbReference type="InterPro" id="IPR031304">
    <property type="entry name" value="SLT_2"/>
</dbReference>
<proteinExistence type="predicted"/>
<dbReference type="InterPro" id="IPR036366">
    <property type="entry name" value="PGBDSf"/>
</dbReference>
<dbReference type="InterPro" id="IPR011970">
    <property type="entry name" value="MltB_2"/>
</dbReference>
<evidence type="ECO:0000259" key="3">
    <source>
        <dbReference type="Pfam" id="PF13406"/>
    </source>
</evidence>
<organism evidence="4 5">
    <name type="scientific">Oricola thermophila</name>
    <dbReference type="NCBI Taxonomy" id="2742145"/>
    <lineage>
        <taxon>Bacteria</taxon>
        <taxon>Pseudomonadati</taxon>
        <taxon>Pseudomonadota</taxon>
        <taxon>Alphaproteobacteria</taxon>
        <taxon>Hyphomicrobiales</taxon>
        <taxon>Ahrensiaceae</taxon>
        <taxon>Oricola</taxon>
    </lineage>
</organism>
<evidence type="ECO:0000259" key="2">
    <source>
        <dbReference type="Pfam" id="PF01471"/>
    </source>
</evidence>
<feature type="domain" description="Transglycosylase SLT" evidence="3">
    <location>
        <begin position="31"/>
        <end position="317"/>
    </location>
</feature>
<dbReference type="SUPFAM" id="SSF53955">
    <property type="entry name" value="Lysozyme-like"/>
    <property type="match status" value="1"/>
</dbReference>
<dbReference type="GO" id="GO:0008933">
    <property type="term" value="F:peptidoglycan lytic transglycosylase activity"/>
    <property type="evidence" value="ECO:0007669"/>
    <property type="project" value="TreeGrafter"/>
</dbReference>
<keyword evidence="5" id="KW-1185">Reference proteome</keyword>
<evidence type="ECO:0000313" key="4">
    <source>
        <dbReference type="EMBL" id="QKV18375.1"/>
    </source>
</evidence>
<evidence type="ECO:0000313" key="5">
    <source>
        <dbReference type="Proteomes" id="UP000509367"/>
    </source>
</evidence>
<dbReference type="PANTHER" id="PTHR30163">
    <property type="entry name" value="MEMBRANE-BOUND LYTIC MUREIN TRANSGLYCOSYLASE B"/>
    <property type="match status" value="1"/>
</dbReference>
<dbReference type="InterPro" id="IPR036365">
    <property type="entry name" value="PGBD-like_sf"/>
</dbReference>
<dbReference type="Pfam" id="PF01471">
    <property type="entry name" value="PG_binding_1"/>
    <property type="match status" value="1"/>
</dbReference>
<dbReference type="Gene3D" id="1.10.530.10">
    <property type="match status" value="1"/>
</dbReference>
<gene>
    <name evidence="4" type="ORF">HTY61_07875</name>
</gene>
<dbReference type="EMBL" id="CP054836">
    <property type="protein sequence ID" value="QKV18375.1"/>
    <property type="molecule type" value="Genomic_DNA"/>
</dbReference>
<dbReference type="RefSeq" id="WP_175276269.1">
    <property type="nucleotide sequence ID" value="NZ_CP054836.1"/>
</dbReference>
<feature type="chain" id="PRO_5026896769" evidence="1">
    <location>
        <begin position="24"/>
        <end position="392"/>
    </location>
</feature>
<name>A0A6N1VFJ9_9HYPH</name>
<dbReference type="InterPro" id="IPR043426">
    <property type="entry name" value="MltB-like"/>
</dbReference>
<accession>A0A6N1VFJ9</accession>